<proteinExistence type="predicted"/>
<name>A0A8E3YY09_9VIRU</name>
<protein>
    <submittedName>
        <fullName evidence="1">Uncharacterized protein</fullName>
    </submittedName>
</protein>
<accession>A0A8E3YY09</accession>
<reference evidence="1" key="1">
    <citation type="submission" date="2019-10" db="EMBL/GenBank/DDBJ databases">
        <title>The miscellaneous mycovirome associated to the plant pathogenic fungus Erysiphe necator.</title>
        <authorList>
            <person name="Rodriguez-Romero J."/>
            <person name="Chiapello M."/>
            <person name="Cordoba L."/>
            <person name="Turina M."/>
            <person name="Ayllon M.A."/>
        </authorList>
    </citation>
    <scope>NUCLEOTIDE SEQUENCE</scope>
    <source>
        <strain evidence="1">PMS8_DN44029</strain>
    </source>
</reference>
<organism evidence="1">
    <name type="scientific">Erysiphe necator associated polymycovirus 5</name>
    <dbReference type="NCBI Taxonomy" id="2742559"/>
    <lineage>
        <taxon>Viruses</taxon>
        <taxon>Riboviria</taxon>
        <taxon>Riboviria incertae sedis</taxon>
        <taxon>Polymycoviridae</taxon>
        <taxon>Polymycovirus</taxon>
    </lineage>
</organism>
<dbReference type="EMBL" id="MN617812">
    <property type="protein sequence ID" value="QKK35418.1"/>
    <property type="molecule type" value="Genomic_RNA"/>
</dbReference>
<sequence>MSDLTSLRHMILSSSTASMNLTSMVSVASCDPTMPPDVDFANVSHVRDWFVSSPGGLLGTGVAISEPHLGLFKTQLSNMGDPQLHDSVRMMRGTIVPNERLTRIARGDAARKLAHSARGVAQHGAQSAMEVAVYDLLGECGFDGVVGASKMLQSFMSSTGSTLVFNTRQFTCARVFGVLRAKQLYPTPHTCAYISPLMTSREAVIVYFCVLLRQTLIAQAEVGVKRRAATVLGYAARASLTGVRQIVERARGITESYRYDKRRMAFVNARDGIEFSITNRDPAVVVAFSRALSQGSCDVNTTVATLRSQMELPPTDLQAWEEAYLDPEIDIETVMIRASALLEAARDERAKHEGGDSLNKDPCLSYLARDKSSKARRTAECVNRIEEVCCLLRMRGTRLDDCLMVIEWAGCINHDLILAAAAMTGATIALDAGRGAFKIGAKPQRSYFPSTGDRDDDDGDWCEIEDDAMGAFVCLVPHAMDRGVPRMPVVSYQPEDGIDTRMTRLRMALGKSLSPLKLVYVSGGESGTDASDADVTATRCAVTDVLRMTCEPLFSTVEVKMPRLCRHGVEEGPGGDYNFMDRGECLSCANYGAAFSNINEHIHEDGFSLVKPRSSFAHNFTVALEFDSRKPEDCNERTQACLDSIVSTNLARNAKWPTYLPRTRVRRAGHQEFYDRVEEIVEAAYGSMMVDGELEDIGTVVDSVI</sequence>
<evidence type="ECO:0000313" key="1">
    <source>
        <dbReference type="EMBL" id="QKK35418.1"/>
    </source>
</evidence>